<comment type="caution">
    <text evidence="2">The sequence shown here is derived from an EMBL/GenBank/DDBJ whole genome shotgun (WGS) entry which is preliminary data.</text>
</comment>
<keyword evidence="3" id="KW-1185">Reference proteome</keyword>
<dbReference type="EMBL" id="JRKL02000893">
    <property type="protein sequence ID" value="KAF3967473.1"/>
    <property type="molecule type" value="Genomic_DNA"/>
</dbReference>
<feature type="transmembrane region" description="Helical" evidence="1">
    <location>
        <begin position="165"/>
        <end position="189"/>
    </location>
</feature>
<keyword evidence="1" id="KW-1133">Transmembrane helix</keyword>
<evidence type="ECO:0000313" key="2">
    <source>
        <dbReference type="EMBL" id="KAF3967473.1"/>
    </source>
</evidence>
<gene>
    <name evidence="2" type="ORF">CMV_008527</name>
</gene>
<evidence type="ECO:0000313" key="3">
    <source>
        <dbReference type="Proteomes" id="UP000737018"/>
    </source>
</evidence>
<organism evidence="2 3">
    <name type="scientific">Castanea mollissima</name>
    <name type="common">Chinese chestnut</name>
    <dbReference type="NCBI Taxonomy" id="60419"/>
    <lineage>
        <taxon>Eukaryota</taxon>
        <taxon>Viridiplantae</taxon>
        <taxon>Streptophyta</taxon>
        <taxon>Embryophyta</taxon>
        <taxon>Tracheophyta</taxon>
        <taxon>Spermatophyta</taxon>
        <taxon>Magnoliopsida</taxon>
        <taxon>eudicotyledons</taxon>
        <taxon>Gunneridae</taxon>
        <taxon>Pentapetalae</taxon>
        <taxon>rosids</taxon>
        <taxon>fabids</taxon>
        <taxon>Fagales</taxon>
        <taxon>Fagaceae</taxon>
        <taxon>Castanea</taxon>
    </lineage>
</organism>
<reference evidence="2" key="1">
    <citation type="submission" date="2020-03" db="EMBL/GenBank/DDBJ databases">
        <title>Castanea mollissima Vanexum genome sequencing.</title>
        <authorList>
            <person name="Staton M."/>
        </authorList>
    </citation>
    <scope>NUCLEOTIDE SEQUENCE</scope>
    <source>
        <tissue evidence="2">Leaf</tissue>
    </source>
</reference>
<dbReference type="AlphaFoldDB" id="A0A8J4RG91"/>
<sequence length="248" mass="28298">MDLRPLIMILCAFQSHNSDSYTQTHKNRRSSLADLHRHQYFSPISPTCTGSAISSVVTQRCRRPLKKCDPFPPFVTDDLLRPNTACTFFKWLDKNTCSRGRATTPLMWERFTRLSDEAMAARNGRDVAHAMEAEARERERIAKRKAEKSNLALRIAEDKVYKYRLALLLLITVVGVILCSLQFLGVVAIHKCVCHDPFMVTFVMYITDYMPCFELLYILQGAPSVLLYAFPSMQLSNVKFPCSSGNIF</sequence>
<dbReference type="Proteomes" id="UP000737018">
    <property type="component" value="Unassembled WGS sequence"/>
</dbReference>
<protein>
    <submittedName>
        <fullName evidence="2">Uncharacterized protein</fullName>
    </submittedName>
</protein>
<accession>A0A8J4RG91</accession>
<name>A0A8J4RG91_9ROSI</name>
<proteinExistence type="predicted"/>
<keyword evidence="1" id="KW-0812">Transmembrane</keyword>
<dbReference type="OrthoDB" id="2822301at2759"/>
<keyword evidence="1" id="KW-0472">Membrane</keyword>
<evidence type="ECO:0000256" key="1">
    <source>
        <dbReference type="SAM" id="Phobius"/>
    </source>
</evidence>